<accession>A0A0G1Z6W5</accession>
<protein>
    <submittedName>
        <fullName evidence="2">Uncharacterized protein</fullName>
    </submittedName>
</protein>
<keyword evidence="1" id="KW-0812">Transmembrane</keyword>
<dbReference type="Proteomes" id="UP000034224">
    <property type="component" value="Unassembled WGS sequence"/>
</dbReference>
<name>A0A0G1Z6W5_9BACT</name>
<proteinExistence type="predicted"/>
<comment type="caution">
    <text evidence="2">The sequence shown here is derived from an EMBL/GenBank/DDBJ whole genome shotgun (WGS) entry which is preliminary data.</text>
</comment>
<dbReference type="STRING" id="1618665.UY55_C0005G0002"/>
<evidence type="ECO:0000313" key="3">
    <source>
        <dbReference type="Proteomes" id="UP000034224"/>
    </source>
</evidence>
<sequence>MRAAQVLLLFLGFGVMLLGAFFPVINTFVTQAVINVGGGAAPQITVNSQASALTIQCISSGATCVTVTVKGSGFTSGGQVSVIQYDAGRVTKTHSTGYHSADFSTGVTFEIWSGSDKAIINAVDQSTNKQSNDVLLTITQYGTPQFGTTVTMEDGTGQTFTLFTTSNVQAKSPLYFRVAVTQGASSVQSMMLTNYPQGNINGLATTPLTRGAAPQGSHFPSDQNSWYGSLTLAPGTYIVQIKINPTSGTPFYVISILGYVGVPAPYDTGYVAGTGIMLVGAIITLSAAFAIPSRRSGMP</sequence>
<dbReference type="AlphaFoldDB" id="A0A0G1Z6W5"/>
<evidence type="ECO:0000256" key="1">
    <source>
        <dbReference type="SAM" id="Phobius"/>
    </source>
</evidence>
<organism evidence="2 3">
    <name type="scientific">Candidatus Jorgensenbacteria bacterium GW2011_GWB1_50_10</name>
    <dbReference type="NCBI Taxonomy" id="1618665"/>
    <lineage>
        <taxon>Bacteria</taxon>
        <taxon>Candidatus Joergenseniibacteriota</taxon>
    </lineage>
</organism>
<dbReference type="EMBL" id="LCQK01000005">
    <property type="protein sequence ID" value="KKW14654.1"/>
    <property type="molecule type" value="Genomic_DNA"/>
</dbReference>
<gene>
    <name evidence="2" type="ORF">UY55_C0005G0002</name>
</gene>
<keyword evidence="1" id="KW-1133">Transmembrane helix</keyword>
<evidence type="ECO:0000313" key="2">
    <source>
        <dbReference type="EMBL" id="KKW14654.1"/>
    </source>
</evidence>
<reference evidence="2 3" key="1">
    <citation type="journal article" date="2015" name="Nature">
        <title>rRNA introns, odd ribosomes, and small enigmatic genomes across a large radiation of phyla.</title>
        <authorList>
            <person name="Brown C.T."/>
            <person name="Hug L.A."/>
            <person name="Thomas B.C."/>
            <person name="Sharon I."/>
            <person name="Castelle C.J."/>
            <person name="Singh A."/>
            <person name="Wilkins M.J."/>
            <person name="Williams K.H."/>
            <person name="Banfield J.F."/>
        </authorList>
    </citation>
    <scope>NUCLEOTIDE SEQUENCE [LARGE SCALE GENOMIC DNA]</scope>
</reference>
<feature type="transmembrane region" description="Helical" evidence="1">
    <location>
        <begin position="270"/>
        <end position="291"/>
    </location>
</feature>
<keyword evidence="1" id="KW-0472">Membrane</keyword>